<dbReference type="EMBL" id="CP060010">
    <property type="protein sequence ID" value="QTN36344.1"/>
    <property type="molecule type" value="Genomic_DNA"/>
</dbReference>
<dbReference type="RefSeq" id="WP_209357045.1">
    <property type="nucleotide sequence ID" value="NZ_CP060010.1"/>
</dbReference>
<feature type="domain" description="NrS-1 polymerase-like helicase" evidence="1">
    <location>
        <begin position="181"/>
        <end position="290"/>
    </location>
</feature>
<dbReference type="InterPro" id="IPR045455">
    <property type="entry name" value="NrS-1_pol-like_helicase"/>
</dbReference>
<sequence>MQNHNIQINDRRANAAINEEDVHRLARAMSGWYVRMDGKYYDASDPKNKYSRDDVQAASTFRFQEDFPEIPLSDELLREVFETALTKKTFDRSLAVPTWNGKVQCLPGQQDRFSWKHGMVTINTWTEPAYRSVEVAEGSLGTIGDFLDFIFDTEREKDIFLNWLAWCLQNEDQKPTWGPLLYSKSKGTGKSTLCDIARALFGKGNSIRQNNVDKLTGQFNLQVLLSKLVISEELDIRPGTKAANALKTFMTETDASAEAKGRELQRIEQCFAAIFTSNHLPLWIEENDRRYWVVGIEHDGRAGGARAAEFGELVGNLYAYLGHDAHLAEAYAYLMQRELPVGFSGKAFNVAELMTPAMELIFGNGARTSNEILQEYLDEKGLNWILQTQLSEYITGELRGNVNALRYPMTELGWKKAEVKFGGRDYRRSVWVRPGFTAAGGRLIHPDGKSELLIDDGERIQDQITGRNQVFEDTISEEDIY</sequence>
<dbReference type="SUPFAM" id="SSF52540">
    <property type="entry name" value="P-loop containing nucleoside triphosphate hydrolases"/>
    <property type="match status" value="1"/>
</dbReference>
<gene>
    <name evidence="2" type="ORF">HZ995_02135</name>
</gene>
<proteinExistence type="predicted"/>
<reference evidence="2" key="1">
    <citation type="submission" date="2020-07" db="EMBL/GenBank/DDBJ databases">
        <title>Genome sequences of bacteria associated with the marine, planktonic diatom Thalassiosira profunda strain ECT2AJA-044.</title>
        <authorList>
            <person name="Gargas C.B."/>
            <person name="Roberts W.R."/>
            <person name="Alverson A.J."/>
        </authorList>
    </citation>
    <scope>NUCLEOTIDE SEQUENCE</scope>
    <source>
        <strain evidence="2">ECT2AJA-044</strain>
    </source>
</reference>
<dbReference type="AlphaFoldDB" id="A0A975EQI3"/>
<evidence type="ECO:0000259" key="1">
    <source>
        <dbReference type="Pfam" id="PF19263"/>
    </source>
</evidence>
<evidence type="ECO:0000313" key="3">
    <source>
        <dbReference type="Proteomes" id="UP000665026"/>
    </source>
</evidence>
<accession>A0A975EQI3</accession>
<dbReference type="Proteomes" id="UP000665026">
    <property type="component" value="Chromosome"/>
</dbReference>
<name>A0A975EQI3_9RHOB</name>
<dbReference type="InterPro" id="IPR027417">
    <property type="entry name" value="P-loop_NTPase"/>
</dbReference>
<organism evidence="2 3">
    <name type="scientific">Cognatishimia activa</name>
    <dbReference type="NCBI Taxonomy" id="1715691"/>
    <lineage>
        <taxon>Bacteria</taxon>
        <taxon>Pseudomonadati</taxon>
        <taxon>Pseudomonadota</taxon>
        <taxon>Alphaproteobacteria</taxon>
        <taxon>Rhodobacterales</taxon>
        <taxon>Paracoccaceae</taxon>
        <taxon>Cognatishimia</taxon>
    </lineage>
</organism>
<dbReference type="KEGG" id="cact:HZ995_02135"/>
<evidence type="ECO:0000313" key="2">
    <source>
        <dbReference type="EMBL" id="QTN36344.1"/>
    </source>
</evidence>
<protein>
    <recommendedName>
        <fullName evidence="1">NrS-1 polymerase-like helicase domain-containing protein</fullName>
    </recommendedName>
</protein>
<dbReference type="Pfam" id="PF19263">
    <property type="entry name" value="DUF5906"/>
    <property type="match status" value="1"/>
</dbReference>
<dbReference type="Gene3D" id="3.40.50.300">
    <property type="entry name" value="P-loop containing nucleotide triphosphate hydrolases"/>
    <property type="match status" value="1"/>
</dbReference>